<proteinExistence type="predicted"/>
<accession>A0A426UVG9</accession>
<name>A0A426UVG9_9ACTN</name>
<protein>
    <submittedName>
        <fullName evidence="2">Uncharacterized protein</fullName>
    </submittedName>
</protein>
<organism evidence="2 3">
    <name type="scientific">Glycomyces terrestris</name>
    <dbReference type="NCBI Taxonomy" id="2493553"/>
    <lineage>
        <taxon>Bacteria</taxon>
        <taxon>Bacillati</taxon>
        <taxon>Actinomycetota</taxon>
        <taxon>Actinomycetes</taxon>
        <taxon>Glycomycetales</taxon>
        <taxon>Glycomycetaceae</taxon>
        <taxon>Glycomyces</taxon>
    </lineage>
</organism>
<gene>
    <name evidence="2" type="ORF">EIW28_15510</name>
</gene>
<evidence type="ECO:0000313" key="3">
    <source>
        <dbReference type="Proteomes" id="UP000277256"/>
    </source>
</evidence>
<keyword evidence="1" id="KW-1133">Transmembrane helix</keyword>
<dbReference type="AlphaFoldDB" id="A0A426UVG9"/>
<dbReference type="EMBL" id="RSEB01000004">
    <property type="protein sequence ID" value="RRR98314.1"/>
    <property type="molecule type" value="Genomic_DNA"/>
</dbReference>
<reference evidence="2 3" key="1">
    <citation type="submission" date="2018-12" db="EMBL/GenBank/DDBJ databases">
        <title>Glycomyces sp. YIM 121974 draft genome.</title>
        <authorList>
            <person name="Li Q."/>
        </authorList>
    </citation>
    <scope>NUCLEOTIDE SEQUENCE [LARGE SCALE GENOMIC DNA]</scope>
    <source>
        <strain evidence="2 3">YIM 121974</strain>
    </source>
</reference>
<evidence type="ECO:0000313" key="2">
    <source>
        <dbReference type="EMBL" id="RRR98314.1"/>
    </source>
</evidence>
<keyword evidence="1" id="KW-0812">Transmembrane</keyword>
<dbReference type="OrthoDB" id="5181943at2"/>
<keyword evidence="1" id="KW-0472">Membrane</keyword>
<sequence>MNMPPDVPPQTYALLSLVQAHLRHLDKVEGEYLPVPQWEAAVESARTVAAVKAPGVEVTAEDVPMIVGTGSPDRRRRLYTSMPVAADVALLADESEVAVFSYNRRGRLQPANRTALDAQARAWYPPAKTIAPLRVLDEAVWEPVAAATGDSGRPGVFEAAAGWLVLLVLIAFLGGTAYLALWYFHLL</sequence>
<feature type="transmembrane region" description="Helical" evidence="1">
    <location>
        <begin position="163"/>
        <end position="184"/>
    </location>
</feature>
<dbReference type="RefSeq" id="WP_125248623.1">
    <property type="nucleotide sequence ID" value="NZ_RSEB01000004.1"/>
</dbReference>
<dbReference type="Proteomes" id="UP000277256">
    <property type="component" value="Unassembled WGS sequence"/>
</dbReference>
<keyword evidence="3" id="KW-1185">Reference proteome</keyword>
<evidence type="ECO:0000256" key="1">
    <source>
        <dbReference type="SAM" id="Phobius"/>
    </source>
</evidence>
<comment type="caution">
    <text evidence="2">The sequence shown here is derived from an EMBL/GenBank/DDBJ whole genome shotgun (WGS) entry which is preliminary data.</text>
</comment>